<dbReference type="EMBL" id="PJRP01000008">
    <property type="protein sequence ID" value="PLP99249.1"/>
    <property type="molecule type" value="Genomic_DNA"/>
</dbReference>
<reference evidence="2 3" key="1">
    <citation type="submission" date="2017-12" db="EMBL/GenBank/DDBJ databases">
        <title>Genome sequence of the active heterotrophic nitrifier-denitrifier, Cupriavidus pauculus UM1.</title>
        <authorList>
            <person name="Putonti C."/>
            <person name="Castignetti D."/>
        </authorList>
    </citation>
    <scope>NUCLEOTIDE SEQUENCE [LARGE SCALE GENOMIC DNA]</scope>
    <source>
        <strain evidence="2 3">UM1</strain>
    </source>
</reference>
<dbReference type="Gene3D" id="3.40.190.150">
    <property type="entry name" value="Bordetella uptake gene, domain 1"/>
    <property type="match status" value="1"/>
</dbReference>
<protein>
    <recommendedName>
        <fullName evidence="4">Tripartite tricarboxylate transporter substrate binding protein</fullName>
    </recommendedName>
</protein>
<dbReference type="PANTHER" id="PTHR42928">
    <property type="entry name" value="TRICARBOXYLATE-BINDING PROTEIN"/>
    <property type="match status" value="1"/>
</dbReference>
<evidence type="ECO:0008006" key="4">
    <source>
        <dbReference type="Google" id="ProtNLM"/>
    </source>
</evidence>
<name>A0A2N5CAL3_9BURK</name>
<comment type="caution">
    <text evidence="2">The sequence shown here is derived from an EMBL/GenBank/DDBJ whole genome shotgun (WGS) entry which is preliminary data.</text>
</comment>
<dbReference type="PANTHER" id="PTHR42928:SF5">
    <property type="entry name" value="BLR1237 PROTEIN"/>
    <property type="match status" value="1"/>
</dbReference>
<dbReference type="InterPro" id="IPR006311">
    <property type="entry name" value="TAT_signal"/>
</dbReference>
<evidence type="ECO:0000313" key="3">
    <source>
        <dbReference type="Proteomes" id="UP000234341"/>
    </source>
</evidence>
<dbReference type="InterPro" id="IPR005064">
    <property type="entry name" value="BUG"/>
</dbReference>
<dbReference type="PROSITE" id="PS51318">
    <property type="entry name" value="TAT"/>
    <property type="match status" value="1"/>
</dbReference>
<gene>
    <name evidence="2" type="ORF">CYJ10_18360</name>
</gene>
<dbReference type="AlphaFoldDB" id="A0A2N5CAL3"/>
<accession>A0A2N5CAL3</accession>
<sequence>MQKDGRSLTVGNQSVTYGTCMARRRFLVRAGGTLALALAGPAMADKWPSRPIRFVTASGAGDPVDLQLREYLKSLSPALGNVPMIVDNKVGAAGQIAAQSVLLAPPEGYDFLLASANFTITQSYFRKLTYRPMADFTPVAMTGSAPVGLAIPASNPSRTLREWTTWARRQGGALNYASLGNGTVPHLYGFQLTNDFGFAATHIPYKGAGAGLMDLLRGQISFMMLDIVNLRPLLAKQQVRILAVTGNERSPHLPDVPTFKEQGFSGYDRTGWTALMARHGTSPDVVQRINQSMDRTSATDEWRRKRAEVWSSWKPMAPDDIARQMQGEAAAWGDLVRRVGVYGD</sequence>
<dbReference type="CDD" id="cd07012">
    <property type="entry name" value="PBP2_Bug_TTT"/>
    <property type="match status" value="1"/>
</dbReference>
<dbReference type="PIRSF" id="PIRSF017082">
    <property type="entry name" value="YflP"/>
    <property type="match status" value="1"/>
</dbReference>
<dbReference type="Pfam" id="PF03401">
    <property type="entry name" value="TctC"/>
    <property type="match status" value="1"/>
</dbReference>
<comment type="similarity">
    <text evidence="1">Belongs to the UPF0065 (bug) family.</text>
</comment>
<dbReference type="InterPro" id="IPR042100">
    <property type="entry name" value="Bug_dom1"/>
</dbReference>
<evidence type="ECO:0000313" key="2">
    <source>
        <dbReference type="EMBL" id="PLP99249.1"/>
    </source>
</evidence>
<evidence type="ECO:0000256" key="1">
    <source>
        <dbReference type="ARBA" id="ARBA00006987"/>
    </source>
</evidence>
<proteinExistence type="inferred from homology"/>
<dbReference type="Proteomes" id="UP000234341">
    <property type="component" value="Unassembled WGS sequence"/>
</dbReference>
<dbReference type="SUPFAM" id="SSF53850">
    <property type="entry name" value="Periplasmic binding protein-like II"/>
    <property type="match status" value="1"/>
</dbReference>
<dbReference type="Gene3D" id="3.40.190.10">
    <property type="entry name" value="Periplasmic binding protein-like II"/>
    <property type="match status" value="1"/>
</dbReference>
<organism evidence="2 3">
    <name type="scientific">Cupriavidus pauculus</name>
    <dbReference type="NCBI Taxonomy" id="82633"/>
    <lineage>
        <taxon>Bacteria</taxon>
        <taxon>Pseudomonadati</taxon>
        <taxon>Pseudomonadota</taxon>
        <taxon>Betaproteobacteria</taxon>
        <taxon>Burkholderiales</taxon>
        <taxon>Burkholderiaceae</taxon>
        <taxon>Cupriavidus</taxon>
    </lineage>
</organism>
<dbReference type="OrthoDB" id="8953928at2"/>